<dbReference type="Pfam" id="PF00109">
    <property type="entry name" value="ketoacyl-synt"/>
    <property type="match status" value="3"/>
</dbReference>
<keyword evidence="14" id="KW-0614">Plasmid</keyword>
<dbReference type="SMART" id="SM00823">
    <property type="entry name" value="PKS_PP"/>
    <property type="match status" value="2"/>
</dbReference>
<comment type="pathway">
    <text evidence="2">Antibiotic biosynthesis.</text>
</comment>
<feature type="domain" description="PKS/mFAS DH" evidence="13">
    <location>
        <begin position="678"/>
        <end position="985"/>
    </location>
</feature>
<evidence type="ECO:0000256" key="8">
    <source>
        <dbReference type="ARBA" id="ARBA00023268"/>
    </source>
</evidence>
<dbReference type="PROSITE" id="PS00012">
    <property type="entry name" value="PHOSPHOPANTETHEINE"/>
    <property type="match status" value="1"/>
</dbReference>
<evidence type="ECO:0000259" key="13">
    <source>
        <dbReference type="PROSITE" id="PS52019"/>
    </source>
</evidence>
<keyword evidence="4" id="KW-0963">Cytoplasm</keyword>
<feature type="region of interest" description="C-terminal hotdog fold" evidence="9">
    <location>
        <begin position="822"/>
        <end position="985"/>
    </location>
</feature>
<evidence type="ECO:0000259" key="11">
    <source>
        <dbReference type="PROSITE" id="PS50075"/>
    </source>
</evidence>
<dbReference type="Gene3D" id="1.10.1240.100">
    <property type="match status" value="3"/>
</dbReference>
<keyword evidence="7" id="KW-0677">Repeat</keyword>
<feature type="active site" description="Proton donor; for dehydratase activity" evidence="9">
    <location>
        <position position="2413"/>
    </location>
</feature>
<dbReference type="PROSITE" id="PS52019">
    <property type="entry name" value="PKS_MFAS_DH"/>
    <property type="match status" value="2"/>
</dbReference>
<feature type="domain" description="Ketosynthase family 3 (KS3)" evidence="12">
    <location>
        <begin position="3544"/>
        <end position="3970"/>
    </location>
</feature>
<dbReference type="Pfam" id="PF14765">
    <property type="entry name" value="PS-DH"/>
    <property type="match status" value="2"/>
</dbReference>
<dbReference type="InterPro" id="IPR057326">
    <property type="entry name" value="KR_dom"/>
</dbReference>
<geneLocation type="plasmid" evidence="14 15">
    <name>pLLRS-1</name>
</geneLocation>
<dbReference type="InterPro" id="IPR006162">
    <property type="entry name" value="Ppantetheine_attach_site"/>
</dbReference>
<dbReference type="EMBL" id="CP046730">
    <property type="protein sequence ID" value="QUP56029.1"/>
    <property type="molecule type" value="Genomic_DNA"/>
</dbReference>
<dbReference type="SUPFAM" id="SSF53901">
    <property type="entry name" value="Thiolase-like"/>
    <property type="match status" value="3"/>
</dbReference>
<dbReference type="PROSITE" id="PS00606">
    <property type="entry name" value="KS3_1"/>
    <property type="match status" value="3"/>
</dbReference>
<feature type="compositionally biased region" description="Basic and acidic residues" evidence="10">
    <location>
        <begin position="3515"/>
        <end position="3525"/>
    </location>
</feature>
<dbReference type="Proteomes" id="UP000677898">
    <property type="component" value="Plasmid pLLRS-1"/>
</dbReference>
<evidence type="ECO:0000313" key="15">
    <source>
        <dbReference type="Proteomes" id="UP000677898"/>
    </source>
</evidence>
<dbReference type="CDD" id="cd08953">
    <property type="entry name" value="KR_2_SDR_x"/>
    <property type="match status" value="2"/>
</dbReference>
<feature type="domain" description="Ketosynthase family 3 (KS3)" evidence="12">
    <location>
        <begin position="84"/>
        <end position="497"/>
    </location>
</feature>
<feature type="region of interest" description="Disordered" evidence="10">
    <location>
        <begin position="2982"/>
        <end position="3002"/>
    </location>
</feature>
<feature type="domain" description="Ketosynthase family 3 (KS3)" evidence="12">
    <location>
        <begin position="1589"/>
        <end position="2026"/>
    </location>
</feature>
<name>A0ABX7ZM16_9RALS</name>
<dbReference type="InterPro" id="IPR036291">
    <property type="entry name" value="NAD(P)-bd_dom_sf"/>
</dbReference>
<dbReference type="SMART" id="SM00822">
    <property type="entry name" value="PKS_KR"/>
    <property type="match status" value="2"/>
</dbReference>
<feature type="region of interest" description="N-terminal hotdog fold" evidence="9">
    <location>
        <begin position="2217"/>
        <end position="2339"/>
    </location>
</feature>
<dbReference type="SMART" id="SM00826">
    <property type="entry name" value="PKS_DH"/>
    <property type="match status" value="2"/>
</dbReference>
<dbReference type="PANTHER" id="PTHR43775">
    <property type="entry name" value="FATTY ACID SYNTHASE"/>
    <property type="match status" value="1"/>
</dbReference>
<feature type="active site" description="Proton acceptor; for dehydratase activity" evidence="9">
    <location>
        <position position="2246"/>
    </location>
</feature>
<evidence type="ECO:0000256" key="7">
    <source>
        <dbReference type="ARBA" id="ARBA00022737"/>
    </source>
</evidence>
<dbReference type="InterPro" id="IPR036736">
    <property type="entry name" value="ACP-like_sf"/>
</dbReference>
<dbReference type="SMART" id="SM01294">
    <property type="entry name" value="PKS_PP_betabranch"/>
    <property type="match status" value="1"/>
</dbReference>
<feature type="active site" description="Proton acceptor; for dehydratase activity" evidence="9">
    <location>
        <position position="707"/>
    </location>
</feature>
<reference evidence="14 15" key="1">
    <citation type="journal article" date="2021" name="Phytopathology">
        <title>Complete genome sequence of Ralstonia syzygii subsp. indonesiensis strain LLRS-1, isolated from wilted tobacco in China.</title>
        <authorList>
            <person name="Lu C.H."/>
            <person name="Li J.Y."/>
            <person name="Mi M.G."/>
            <person name="Lin Z.L."/>
            <person name="Jiang N."/>
            <person name="Gai X."/>
            <person name="Ma J.H."/>
            <person name="Lei L.P."/>
            <person name="Xia Z.Y."/>
        </authorList>
    </citation>
    <scope>NUCLEOTIDE SEQUENCE [LARGE SCALE GENOMIC DNA]</scope>
    <source>
        <strain evidence="14 15">LLRS-1</strain>
    </source>
</reference>
<evidence type="ECO:0000256" key="10">
    <source>
        <dbReference type="SAM" id="MobiDB-lite"/>
    </source>
</evidence>
<feature type="active site" description="Proton donor; for dehydratase activity" evidence="9">
    <location>
        <position position="884"/>
    </location>
</feature>
<proteinExistence type="predicted"/>
<dbReference type="InterPro" id="IPR049900">
    <property type="entry name" value="PKS_mFAS_DH"/>
</dbReference>
<dbReference type="Pfam" id="PF22336">
    <property type="entry name" value="RhiE-like_linker"/>
    <property type="match status" value="2"/>
</dbReference>
<dbReference type="InterPro" id="IPR049551">
    <property type="entry name" value="PKS_DH_C"/>
</dbReference>
<dbReference type="CDD" id="cd00833">
    <property type="entry name" value="PKS"/>
    <property type="match status" value="3"/>
</dbReference>
<feature type="domain" description="Carrier" evidence="11">
    <location>
        <begin position="1450"/>
        <end position="1524"/>
    </location>
</feature>
<dbReference type="InterPro" id="IPR013217">
    <property type="entry name" value="Methyltransf_12"/>
</dbReference>
<keyword evidence="3" id="KW-0596">Phosphopantetheine</keyword>
<dbReference type="InterPro" id="IPR042104">
    <property type="entry name" value="PKS_dehydratase_sf"/>
</dbReference>
<evidence type="ECO:0000256" key="4">
    <source>
        <dbReference type="ARBA" id="ARBA00022490"/>
    </source>
</evidence>
<dbReference type="InterPro" id="IPR014030">
    <property type="entry name" value="Ketoacyl_synth_N"/>
</dbReference>
<evidence type="ECO:0000256" key="1">
    <source>
        <dbReference type="ARBA" id="ARBA00004496"/>
    </source>
</evidence>
<dbReference type="PANTHER" id="PTHR43775:SF37">
    <property type="entry name" value="SI:DKEY-61P9.11"/>
    <property type="match status" value="1"/>
</dbReference>
<keyword evidence="15" id="KW-1185">Reference proteome</keyword>
<dbReference type="InterPro" id="IPR013968">
    <property type="entry name" value="PKS_KR"/>
</dbReference>
<dbReference type="SUPFAM" id="SSF51735">
    <property type="entry name" value="NAD(P)-binding Rossmann-fold domains"/>
    <property type="match status" value="4"/>
</dbReference>
<feature type="region of interest" description="C-terminal hotdog fold" evidence="9">
    <location>
        <begin position="2353"/>
        <end position="2499"/>
    </location>
</feature>
<feature type="region of interest" description="N-terminal hotdog fold" evidence="9">
    <location>
        <begin position="678"/>
        <end position="808"/>
    </location>
</feature>
<dbReference type="InterPro" id="IPR020806">
    <property type="entry name" value="PKS_PP-bd"/>
</dbReference>
<dbReference type="InterPro" id="IPR029063">
    <property type="entry name" value="SAM-dependent_MTases_sf"/>
</dbReference>
<dbReference type="Pfam" id="PF08242">
    <property type="entry name" value="Methyltransf_12"/>
    <property type="match status" value="1"/>
</dbReference>
<accession>A0ABX7ZM16</accession>
<dbReference type="InterPro" id="IPR050091">
    <property type="entry name" value="PKS_NRPS_Biosynth_Enz"/>
</dbReference>
<dbReference type="InterPro" id="IPR020841">
    <property type="entry name" value="PKS_Beta-ketoAc_synthase_dom"/>
</dbReference>
<protein>
    <submittedName>
        <fullName evidence="14">SDR family NAD(P)-dependent oxidoreductase</fullName>
    </submittedName>
</protein>
<dbReference type="Pfam" id="PF02801">
    <property type="entry name" value="Ketoacyl-synt_C"/>
    <property type="match status" value="3"/>
</dbReference>
<evidence type="ECO:0000256" key="2">
    <source>
        <dbReference type="ARBA" id="ARBA00004792"/>
    </source>
</evidence>
<dbReference type="Gene3D" id="3.40.47.10">
    <property type="match status" value="3"/>
</dbReference>
<dbReference type="InterPro" id="IPR016039">
    <property type="entry name" value="Thiolase-like"/>
</dbReference>
<sequence length="4158" mass="449305">MRPGAKVAEVESGRGLDNCRETTVMSSQEFQSILAGLQNRQITEAEARQRLQRLKAATAEAATGTAQAGAGSQVLSGAGRARESVEIAVIGMAGQFPAADSVDRFWHNLSTGADGVVELGERYLDARRSYSPERQPGKTYCKWGGVLAQRDDFDPLFFNISPRDAESMNPHQRLILQESWKALEDAGYNPKRFRDRSVGIFVGAEPTGYFHETFIGASDAIIASRLSYFLDFKGPALVVNTGCSSSAAAIHLACESLRNREADLALAGGVFATLGEPSLISLSQMDMLSPTGRCHTFDRRSDGIVLSEAVGMVTLKRLPEALADGDPIHGVIRASGMNQDGASNGITAPSGQAQERLISDLYRRFDIDPRQISYVEAHGTGTPLGDPVEVNALVRAFRQFTRETGYCALGSAKAHIGHTSAAAGVVSLIKILLSMKHRRLPGLLNFEQLNPRIELADSAFHIHRELTDWPAGGSGPRMAALNSFGHSGTNVHMVIREAVEVAATAPPEASRPRLLPLSARTDDSLRQYARLVRDALADPALRLTDLAYTLQTGRLVQDHRLMFLCDDKDQLAQQLDDWLDGRSPRLVWHGRIGAGEQPAVALPSTADHAALQRLAEAWVAGGQVDWAAFNRCHGADARRVHAPVYPFARQNFWIPPARRGTAAGDAGAAPGLTAGRLHPFLARNTSDLLSQRFTTVFDGEEFFLKQHVVGGRRIFPGVGHLEMARAAVAMAASGLAAGRQPVLRNVVWLRPLIIDGQPRQIDVALTLEEDDQIRFEISSRDYDPHAGRATGEAVLHSQGQAGFAEQPAQHTVDLAALKTRMDGGRLSAEQCYQAYREMTFEHGPAYQGLQSVALGRREVLAELALPSCQHDSLDDYLLHPSLMDSALQAAIALSIGADVVLPEGSREHLPPATRPTLPFALEGLQVWDRCSERMWARVSYGERRDDQQADNGLQRLNIELFDPQGKLCVRMEGFTSRVLGDHVDPAATDNPLMETLLFQPEWADEAASHRETAGSSQRWVLLSGFDGQTVADVRRQLAEQGAGCHCDVLPTPQPDPADDYEQAALALLQRIRSLLGQGSGGRHFIQLAVYNPDGERMTGGLAAMLRSLRLEAPHVAGQLIELDEQRSLAQRLEDNAATGDVEIRYQAGHRQVQRWRPCPAVDLAIGAPWKDRGVYLITGGLGGLGRVFARAIADSVSGATLILTGRSPAAPQLPAGIDAGRARIEYRQLDVSDRDAVQRLIGSILAEHGGLDGVLHSAGVIRDGLLIHKQDEALKQVMAAKVAGARNLDLATAELPLDFLIFFSSGAGVVGNTGQADYAAANAFVDRYAAYRSRLAAQGRRSGHSLAINWPLWQAGGMQVAEATARRMADSTGMAAMPTNAGMHALHQCIALARPQLLVMNGRREQITALVTGRGDVDIQADLAATGDDAPQAPAVAPPPSPGTGAPLGEVLCRTLIDLVSRQMKIPAADIRLDAEFSQYGFDSISLTALATSLKQQWRLNLAPTIFFEHATIGRFAAYLEREHGSVLMARLLPQQVAPQPQQVKQAPQPPRPQGAQASRPEARRRRLKATTLSAEPTPASAPGSAAEDEDIAVIGVAGRFPMADDVEQFFRNLQDGRDCIGEIPASRWDWREYYGDPHRQADKTNVKWGGFINGVDHFDPLFFAISPREAQLMDPQQRLLMTYVWLAIEDAGYATADLAGSDTGIFVGTGVTGYSSLIAKAGVPVEGYSATAMVPSVGPNRMSFLLDLHGPSEPVETACSSSLVAIHRAVQAMRNGDCRMAVVGGVNTLIAPEAQISFNKAGMLALDGRSKTFSAQANGYARGEGVGMIVLKTRSQAEADGDHIYALIRSTVENHGGKASSLTAPNPRAQAELLKSAYRQAGVDPRTIGYIEAHGTGTELGDPIEINGLKMAFLELGEALGIAELGQGYCGVGSVKSNIGHLELAAGIAGVIKVLLQLKHKVLFKSLHCEALNPYIELDNSPFYVVQQSRPWPAARDSAGNVLPRRAGVSSFGFGGANAHIVLEEYLPPPCRRDEAAPGARPILLSARTPERLREYARRLAAFIAAEPPEARLDPTQYLDDLAYTLQVGRDAMEERLALLTDSLADLQRQLADFAGGGEAVYRGRVQGDNQALALFRQDEDMAAALAAWIDKRKYHQLLELWCQGLAINWRQCYRDGRRMQRLSLPGYPFVEERYWVTDLAAGRAAGPAPGGAWLHPMLERNTSDFYRQRFSSRWQGDERWFADHQVNGRPTMPGVGYLEMARAAINRSLDAQQPAAGPLQFRNVVWLAPYAPASQHDALHIELTLEPRKIDFRIYSQADGEAVEHCKGSAEVIPVAAVAPLDLDALGAGPWRRSLDTAELYPLFDEIGIHYGPSHRGVERLWVGEGRLLARLALDPGWFDDNWVLHPGMLDAAVQASVGLLLQQADGLNEMRVPFALEQLCVHGPCRPVMWASICVDRDSQRSTVQRIDIDLCDEQGHIAVSVRGFSSRPLNGGGRGQTARIAADKPLPAGLSLLAPQWRIADGASTASQVLPTLAIGATGERRDWLAGLHPQIGFLPSLAPTIDAIAAQLAACAPFQRLIWLAPQSLAGVADPRWPDSREQGVLALFRLVKALLQLGYQQRALEVQLIFTASVAVRAGGPLAPEQAACHGLAGALAKECEHWRVELIDLPADAQPLPVAMPAQTLPGECVAWRDGEWFAQRLLPLAERATAHGDVAAYREGGVYVVIGGAGGIGEVWTRHMIRQCRARVIWLGRRAADDEINGKLAALARIGRECNAPAPLYIQADATDAEQLTRARRQVIERFGPIHGLVHSALVLDDGRLAQMDEAQFSACLDAKAATSVRMAQVFAPADNPALDFVLFFSSMNAFSRAAGQGNYAAGCTFADAFAAQLDQHWPCAVKVINWGYWGSVGVVADPGHRARMAEQGLGSIEPDEGMAALDRLLAGPWPQLGLVKLLEPMAIAGIDSGWQLDCYPADTPTTSAAPAEAAQRLGPPPQHHSAAGEMDRLLLALVFACLGELAGGGPLTEQRIAADPAVSANLDAHPFYRRWLRESLRLLVRQGHIDGEGRLLTDVPAAVTLWSQWGQASDAWRRDGDLRAQLQLVETCCRALPAILRGEQQATGVIFPGGSMALVEDIYKNNRISDYFNAVLGEVVADVARRHAEVDRPLRILEIGAGTGGTTAGLIDRLQPWRERIAEYCYTDVSQAFLRHAEARFAPAAPYLRTAIFDVSRACSEQGIRTHHYDLVIATNVLHATPDLRRTLRNAKTALRRGGLLLLNEISERSMFTHLTFGLLEGWWLYDDAALRIEGCPGLYPERWRQLLQSQGFDGMAFPAADSHHLGQQIIVAASDGVVCLPAEQGGEAAAEVAGTVPIEIAVPVARPLVAEVDVDEDALSGQCRLLITDVLSKLVNIAPERLQRDVAFDRYGIDSILQISLIQALEKATGELSRTILFEYNTINQLTDYLLTEHRTALARHFAVAREGGRRVAAQPAAPVAPSPQPKPRHAASRALPVRDHGNHGDHAGPVPTALPASLVEPPAGSRDIAIIGVGGRYPMAADLECFWDNLRNGRNCVSEAPGSRWAASLTGTQPWATGRYYGGFLEQVERFDHQLFGISGAEADNLSPELRQMLEVTWRTFEDAGYNRDAIARIQQRDAAGVGVFVGSMYHQSPWAERSLERAAIKSNVTDWQIPNRISHYFDLKGPSLAVNSACSSSTTAIHLACQSLLQNDCAMAIAGGVNLILDPSKYQTLKLANYLGSSDLSRGFGQGDGMIPGEGAGAVLLKPLAAALADGDRILGVVKGSSVNHGGGKLMYSAPDTHQQARLIAEAIRRAGLEPAQIDYVEAAANGSELGDPIEVAALKKVFGDKRPASCALSTVKSNIGHLEAASGISQLTKVLLQLQHGQLVPSIHAEPLNPHIRLDGSAFHLQRQASSWPAPVGPDGRQRPRRCLINSFGAGGSYASLVVEGHLERRPQSRRHGGTQLLVFAAASRGSLLAYLERFRACIVANPGLELEDLAYSLAQREHRLAHRAAVVADSLEQAQARLQRLLTDAPQADGGCWISPLDGIEAGEAGIASAGTHAQVAEAYCRGAGLDTSALYPEGGNRVSLPGYAFEHPSASPQAAATPPPLFDRALYRRIASGELDAEQFEQLITAP</sequence>
<dbReference type="Gene3D" id="1.10.1200.10">
    <property type="entry name" value="ACP-like"/>
    <property type="match status" value="2"/>
</dbReference>
<evidence type="ECO:0000259" key="12">
    <source>
        <dbReference type="PROSITE" id="PS52004"/>
    </source>
</evidence>
<dbReference type="SUPFAM" id="SSF53335">
    <property type="entry name" value="S-adenosyl-L-methionine-dependent methyltransferases"/>
    <property type="match status" value="1"/>
</dbReference>
<dbReference type="Pfam" id="PF00550">
    <property type="entry name" value="PP-binding"/>
    <property type="match status" value="2"/>
</dbReference>
<evidence type="ECO:0000256" key="9">
    <source>
        <dbReference type="PROSITE-ProRule" id="PRU01363"/>
    </source>
</evidence>
<evidence type="ECO:0000256" key="3">
    <source>
        <dbReference type="ARBA" id="ARBA00022450"/>
    </source>
</evidence>
<dbReference type="SUPFAM" id="SSF47336">
    <property type="entry name" value="ACP-like"/>
    <property type="match status" value="2"/>
</dbReference>
<evidence type="ECO:0000256" key="6">
    <source>
        <dbReference type="ARBA" id="ARBA00022679"/>
    </source>
</evidence>
<dbReference type="PROSITE" id="PS50075">
    <property type="entry name" value="CARRIER"/>
    <property type="match status" value="2"/>
</dbReference>
<dbReference type="Pfam" id="PF08659">
    <property type="entry name" value="KR"/>
    <property type="match status" value="2"/>
</dbReference>
<feature type="region of interest" description="Disordered" evidence="10">
    <location>
        <begin position="1538"/>
        <end position="1587"/>
    </location>
</feature>
<organism evidence="14 15">
    <name type="scientific">Ralstonia syzygii</name>
    <dbReference type="NCBI Taxonomy" id="28097"/>
    <lineage>
        <taxon>Bacteria</taxon>
        <taxon>Pseudomonadati</taxon>
        <taxon>Pseudomonadota</taxon>
        <taxon>Betaproteobacteria</taxon>
        <taxon>Burkholderiales</taxon>
        <taxon>Burkholderiaceae</taxon>
        <taxon>Ralstonia</taxon>
        <taxon>Ralstonia solanacearum species complex</taxon>
    </lineage>
</organism>
<dbReference type="Gene3D" id="3.10.129.110">
    <property type="entry name" value="Polyketide synthase dehydratase"/>
    <property type="match status" value="2"/>
</dbReference>
<dbReference type="InterPro" id="IPR018201">
    <property type="entry name" value="Ketoacyl_synth_AS"/>
</dbReference>
<feature type="compositionally biased region" description="Low complexity" evidence="10">
    <location>
        <begin position="2982"/>
        <end position="2991"/>
    </location>
</feature>
<feature type="region of interest" description="Disordered" evidence="10">
    <location>
        <begin position="3491"/>
        <end position="3537"/>
    </location>
</feature>
<keyword evidence="6" id="KW-0808">Transferase</keyword>
<comment type="subcellular location">
    <subcellularLocation>
        <location evidence="1">Cytoplasm</location>
    </subcellularLocation>
</comment>
<feature type="compositionally biased region" description="Low complexity" evidence="10">
    <location>
        <begin position="1538"/>
        <end position="1547"/>
    </location>
</feature>
<dbReference type="Gene3D" id="3.40.50.150">
    <property type="entry name" value="Vaccinia Virus protein VP39"/>
    <property type="match status" value="1"/>
</dbReference>
<dbReference type="InterPro" id="IPR014031">
    <property type="entry name" value="Ketoacyl_synth_C"/>
</dbReference>
<gene>
    <name evidence="14" type="ORF">GO998_20130</name>
</gene>
<dbReference type="InterPro" id="IPR054514">
    <property type="entry name" value="RhiE-like_linker"/>
</dbReference>
<dbReference type="Pfam" id="PF22621">
    <property type="entry name" value="CurL-like_PKS_C"/>
    <property type="match status" value="1"/>
</dbReference>
<keyword evidence="5" id="KW-0597">Phosphoprotein</keyword>
<feature type="domain" description="PKS/mFAS DH" evidence="13">
    <location>
        <begin position="2217"/>
        <end position="2499"/>
    </location>
</feature>
<dbReference type="Gene3D" id="3.40.50.720">
    <property type="entry name" value="NAD(P)-binding Rossmann-like Domain"/>
    <property type="match status" value="2"/>
</dbReference>
<dbReference type="InterPro" id="IPR020807">
    <property type="entry name" value="PKS_DH"/>
</dbReference>
<evidence type="ECO:0000313" key="14">
    <source>
        <dbReference type="EMBL" id="QUP56029.1"/>
    </source>
</evidence>
<dbReference type="InterPro" id="IPR049552">
    <property type="entry name" value="PKS_DH_N"/>
</dbReference>
<dbReference type="Pfam" id="PF21089">
    <property type="entry name" value="PKS_DH_N"/>
    <property type="match status" value="2"/>
</dbReference>
<dbReference type="PROSITE" id="PS52004">
    <property type="entry name" value="KS3_2"/>
    <property type="match status" value="3"/>
</dbReference>
<evidence type="ECO:0000256" key="5">
    <source>
        <dbReference type="ARBA" id="ARBA00022553"/>
    </source>
</evidence>
<feature type="domain" description="Carrier" evidence="11">
    <location>
        <begin position="3395"/>
        <end position="3472"/>
    </location>
</feature>
<dbReference type="InterPro" id="IPR009081">
    <property type="entry name" value="PP-bd_ACP"/>
</dbReference>
<keyword evidence="8" id="KW-0511">Multifunctional enzyme</keyword>
<dbReference type="SMART" id="SM00825">
    <property type="entry name" value="PKS_KS"/>
    <property type="match status" value="3"/>
</dbReference>